<evidence type="ECO:0000256" key="1">
    <source>
        <dbReference type="SAM" id="MobiDB-lite"/>
    </source>
</evidence>
<dbReference type="InterPro" id="IPR007136">
    <property type="entry name" value="DUF347"/>
</dbReference>
<reference evidence="3" key="1">
    <citation type="submission" date="2016-08" db="EMBL/GenBank/DDBJ databases">
        <authorList>
            <person name="Seilhamer J.J."/>
        </authorList>
    </citation>
    <scope>NUCLEOTIDE SEQUENCE</scope>
    <source>
        <strain evidence="3">86</strain>
    </source>
</reference>
<feature type="compositionally biased region" description="Basic and acidic residues" evidence="1">
    <location>
        <begin position="13"/>
        <end position="22"/>
    </location>
</feature>
<evidence type="ECO:0000313" key="3">
    <source>
        <dbReference type="EMBL" id="SCM79389.1"/>
    </source>
</evidence>
<evidence type="ECO:0000256" key="2">
    <source>
        <dbReference type="SAM" id="Phobius"/>
    </source>
</evidence>
<name>A0A212LPP9_9HYPH</name>
<dbReference type="AlphaFoldDB" id="A0A212LPP9"/>
<protein>
    <submittedName>
        <fullName evidence="3">Uncharacterized protein</fullName>
    </submittedName>
</protein>
<dbReference type="EMBL" id="FMJD01000013">
    <property type="protein sequence ID" value="SCM79389.1"/>
    <property type="molecule type" value="Genomic_DNA"/>
</dbReference>
<keyword evidence="2" id="KW-0812">Transmembrane</keyword>
<dbReference type="Pfam" id="PF03988">
    <property type="entry name" value="DUF347"/>
    <property type="match status" value="1"/>
</dbReference>
<gene>
    <name evidence="3" type="ORF">KL86PLE_90378</name>
</gene>
<accession>A0A212LPP9</accession>
<keyword evidence="2" id="KW-0472">Membrane</keyword>
<keyword evidence="2" id="KW-1133">Transmembrane helix</keyword>
<dbReference type="RefSeq" id="WP_288198517.1">
    <property type="nucleotide sequence ID" value="NZ_LT608334.1"/>
</dbReference>
<organism evidence="3">
    <name type="scientific">uncultured Pleomorphomonas sp</name>
    <dbReference type="NCBI Taxonomy" id="442121"/>
    <lineage>
        <taxon>Bacteria</taxon>
        <taxon>Pseudomonadati</taxon>
        <taxon>Pseudomonadota</taxon>
        <taxon>Alphaproteobacteria</taxon>
        <taxon>Hyphomicrobiales</taxon>
        <taxon>Pleomorphomonadaceae</taxon>
        <taxon>Pleomorphomonas</taxon>
        <taxon>environmental samples</taxon>
    </lineage>
</organism>
<proteinExistence type="predicted"/>
<feature type="transmembrane region" description="Helical" evidence="2">
    <location>
        <begin position="103"/>
        <end position="127"/>
    </location>
</feature>
<sequence>MLKRIPTGLRQANGDRHHEPFRQHRPCRPPARLGGVGRAGERFELGYPNTGPPFLGIIAVIALAYCKSMPDAVTAFRLACILTRPLGASSGDLPSQPLEHGGLGFGTVASSLGFPVAIIATVVYATARQTQRLGLD</sequence>
<feature type="region of interest" description="Disordered" evidence="1">
    <location>
        <begin position="1"/>
        <end position="33"/>
    </location>
</feature>